<dbReference type="Proteomes" id="UP000326979">
    <property type="component" value="Unassembled WGS sequence"/>
</dbReference>
<dbReference type="Gene3D" id="3.40.50.2300">
    <property type="match status" value="2"/>
</dbReference>
<sequence>MRTQGSARRARKWRALAVVVPLLMAVSLAAGCGGDGGEGGGGMTVGLLLPSRALPRWEGADKPMIEKKVKELCPDCTLAYANAQNNAESQRQQMNSLITKGAGVIILDAADPKTLRSSVQAARQADIPVVAYDRLVEGPISGYVSFDNVQVGRLQGEALLQAMGDKADGGRVVMLNGDPASPNAAQYEEGARAVLDDKVRIERSYQTPGYRSENGYTNMSAAIAALGPNGIDGVLSASDGITTGAVQALKSSRVSPLPPITGQDADLDAVRRLITGEQTMTVYKSFQKQTDAAAAMAVALGRGNDIDAIVTTTIDSRTHDDIPAVLLTPIAVTAGNIEQTLVKDGMYTVNQICTPELRSACARAGLTP</sequence>
<evidence type="ECO:0000259" key="4">
    <source>
        <dbReference type="Pfam" id="PF13407"/>
    </source>
</evidence>
<evidence type="ECO:0000256" key="2">
    <source>
        <dbReference type="ARBA" id="ARBA00022729"/>
    </source>
</evidence>
<protein>
    <submittedName>
        <fullName evidence="5">Sugar ABC transporter substrate-binding protein</fullName>
    </submittedName>
</protein>
<dbReference type="InterPro" id="IPR028082">
    <property type="entry name" value="Peripla_BP_I"/>
</dbReference>
<dbReference type="RefSeq" id="WP_152785895.1">
    <property type="nucleotide sequence ID" value="NZ_BAABEQ010000131.1"/>
</dbReference>
<dbReference type="EMBL" id="VJZE01000125">
    <property type="protein sequence ID" value="MPY41974.1"/>
    <property type="molecule type" value="Genomic_DNA"/>
</dbReference>
<accession>A0A5N8W6N5</accession>
<gene>
    <name evidence="5" type="ORF">FNH04_19335</name>
</gene>
<dbReference type="GO" id="GO:0030246">
    <property type="term" value="F:carbohydrate binding"/>
    <property type="evidence" value="ECO:0007669"/>
    <property type="project" value="TreeGrafter"/>
</dbReference>
<keyword evidence="2 3" id="KW-0732">Signal</keyword>
<dbReference type="PANTHER" id="PTHR30036:SF1">
    <property type="entry name" value="D-XYLOSE-BINDING PERIPLASMIC PROTEIN"/>
    <property type="match status" value="1"/>
</dbReference>
<dbReference type="InterPro" id="IPR050555">
    <property type="entry name" value="Bact_Solute-Bind_Prot2"/>
</dbReference>
<reference evidence="5 6" key="1">
    <citation type="submission" date="2019-07" db="EMBL/GenBank/DDBJ databases">
        <title>New species of Amycolatopsis and Streptomyces.</title>
        <authorList>
            <person name="Duangmal K."/>
            <person name="Teo W.F.A."/>
            <person name="Lipun K."/>
        </authorList>
    </citation>
    <scope>NUCLEOTIDE SEQUENCE [LARGE SCALE GENOMIC DNA]</scope>
    <source>
        <strain evidence="5 6">TISTR 2346</strain>
    </source>
</reference>
<feature type="domain" description="Periplasmic binding protein" evidence="4">
    <location>
        <begin position="45"/>
        <end position="304"/>
    </location>
</feature>
<comment type="caution">
    <text evidence="5">The sequence shown here is derived from an EMBL/GenBank/DDBJ whole genome shotgun (WGS) entry which is preliminary data.</text>
</comment>
<dbReference type="GO" id="GO:0030288">
    <property type="term" value="C:outer membrane-bounded periplasmic space"/>
    <property type="evidence" value="ECO:0007669"/>
    <property type="project" value="TreeGrafter"/>
</dbReference>
<evidence type="ECO:0000313" key="6">
    <source>
        <dbReference type="Proteomes" id="UP000326979"/>
    </source>
</evidence>
<comment type="subcellular location">
    <subcellularLocation>
        <location evidence="1">Cell envelope</location>
    </subcellularLocation>
</comment>
<organism evidence="5 6">
    <name type="scientific">Streptomyces phyllanthi</name>
    <dbReference type="NCBI Taxonomy" id="1803180"/>
    <lineage>
        <taxon>Bacteria</taxon>
        <taxon>Bacillati</taxon>
        <taxon>Actinomycetota</taxon>
        <taxon>Actinomycetes</taxon>
        <taxon>Kitasatosporales</taxon>
        <taxon>Streptomycetaceae</taxon>
        <taxon>Streptomyces</taxon>
    </lineage>
</organism>
<dbReference type="PROSITE" id="PS51257">
    <property type="entry name" value="PROKAR_LIPOPROTEIN"/>
    <property type="match status" value="1"/>
</dbReference>
<feature type="signal peptide" evidence="3">
    <location>
        <begin position="1"/>
        <end position="29"/>
    </location>
</feature>
<proteinExistence type="predicted"/>
<feature type="chain" id="PRO_5024867917" evidence="3">
    <location>
        <begin position="30"/>
        <end position="368"/>
    </location>
</feature>
<dbReference type="AlphaFoldDB" id="A0A5N8W6N5"/>
<dbReference type="SUPFAM" id="SSF53822">
    <property type="entry name" value="Periplasmic binding protein-like I"/>
    <property type="match status" value="1"/>
</dbReference>
<evidence type="ECO:0000256" key="3">
    <source>
        <dbReference type="SAM" id="SignalP"/>
    </source>
</evidence>
<keyword evidence="6" id="KW-1185">Reference proteome</keyword>
<dbReference type="PANTHER" id="PTHR30036">
    <property type="entry name" value="D-XYLOSE-BINDING PERIPLASMIC PROTEIN"/>
    <property type="match status" value="1"/>
</dbReference>
<evidence type="ECO:0000313" key="5">
    <source>
        <dbReference type="EMBL" id="MPY41974.1"/>
    </source>
</evidence>
<evidence type="ECO:0000256" key="1">
    <source>
        <dbReference type="ARBA" id="ARBA00004196"/>
    </source>
</evidence>
<name>A0A5N8W6N5_9ACTN</name>
<dbReference type="OrthoDB" id="9773673at2"/>
<dbReference type="Pfam" id="PF13407">
    <property type="entry name" value="Peripla_BP_4"/>
    <property type="match status" value="1"/>
</dbReference>
<dbReference type="InterPro" id="IPR025997">
    <property type="entry name" value="SBP_2_dom"/>
</dbReference>